<reference evidence="15" key="1">
    <citation type="submission" date="2025-08" db="UniProtKB">
        <authorList>
            <consortium name="RefSeq"/>
        </authorList>
    </citation>
    <scope>IDENTIFICATION</scope>
</reference>
<feature type="transmembrane region" description="Helical" evidence="12">
    <location>
        <begin position="38"/>
        <end position="56"/>
    </location>
</feature>
<keyword evidence="9" id="KW-0408">Iron</keyword>
<evidence type="ECO:0000256" key="11">
    <source>
        <dbReference type="ARBA" id="ARBA00024225"/>
    </source>
</evidence>
<comment type="subcellular location">
    <subcellularLocation>
        <location evidence="2">Membrane</location>
        <topology evidence="2">Multi-pass membrane protein</topology>
    </subcellularLocation>
</comment>
<evidence type="ECO:0000313" key="14">
    <source>
        <dbReference type="Proteomes" id="UP000322000"/>
    </source>
</evidence>
<dbReference type="GeneID" id="113495862"/>
<evidence type="ECO:0000313" key="15">
    <source>
        <dbReference type="RefSeq" id="XP_026730659.1"/>
    </source>
</evidence>
<evidence type="ECO:0000256" key="9">
    <source>
        <dbReference type="ARBA" id="ARBA00023004"/>
    </source>
</evidence>
<dbReference type="Gene3D" id="1.20.120.1770">
    <property type="match status" value="1"/>
</dbReference>
<name>A0A7E5VQT8_TRINI</name>
<evidence type="ECO:0000256" key="4">
    <source>
        <dbReference type="ARBA" id="ARBA00022617"/>
    </source>
</evidence>
<keyword evidence="4" id="KW-0349">Heme</keyword>
<dbReference type="AlphaFoldDB" id="A0A7E5VQT8"/>
<dbReference type="SMART" id="SM00665">
    <property type="entry name" value="B561"/>
    <property type="match status" value="1"/>
</dbReference>
<feature type="transmembrane region" description="Helical" evidence="12">
    <location>
        <begin position="138"/>
        <end position="160"/>
    </location>
</feature>
<dbReference type="PROSITE" id="PS50939">
    <property type="entry name" value="CYTOCHROME_B561"/>
    <property type="match status" value="1"/>
</dbReference>
<feature type="transmembrane region" description="Helical" evidence="12">
    <location>
        <begin position="172"/>
        <end position="190"/>
    </location>
</feature>
<evidence type="ECO:0000256" key="3">
    <source>
        <dbReference type="ARBA" id="ARBA00022448"/>
    </source>
</evidence>
<keyword evidence="8 12" id="KW-1133">Transmembrane helix</keyword>
<dbReference type="GO" id="GO:0140575">
    <property type="term" value="F:transmembrane monodehydroascorbate reductase activity"/>
    <property type="evidence" value="ECO:0007669"/>
    <property type="project" value="InterPro"/>
</dbReference>
<evidence type="ECO:0000256" key="10">
    <source>
        <dbReference type="ARBA" id="ARBA00023136"/>
    </source>
</evidence>
<keyword evidence="10 12" id="KW-0472">Membrane</keyword>
<comment type="cofactor">
    <cofactor evidence="1">
        <name>heme b</name>
        <dbReference type="ChEBI" id="CHEBI:60344"/>
    </cofactor>
</comment>
<keyword evidence="14" id="KW-1185">Reference proteome</keyword>
<dbReference type="InParanoid" id="A0A7E5VQT8"/>
<proteinExistence type="predicted"/>
<evidence type="ECO:0000259" key="13">
    <source>
        <dbReference type="PROSITE" id="PS50939"/>
    </source>
</evidence>
<keyword evidence="3" id="KW-0813">Transport</keyword>
<dbReference type="OrthoDB" id="432881at2759"/>
<evidence type="ECO:0000256" key="1">
    <source>
        <dbReference type="ARBA" id="ARBA00001970"/>
    </source>
</evidence>
<dbReference type="GO" id="GO:0140571">
    <property type="term" value="F:transmembrane ascorbate ferrireductase activity"/>
    <property type="evidence" value="ECO:0007669"/>
    <property type="project" value="UniProtKB-EC"/>
</dbReference>
<dbReference type="PANTHER" id="PTHR15422:SF43">
    <property type="entry name" value="ASCORBATE FERRIREDUCTASE (TRANSMEMBRANE)"/>
    <property type="match status" value="1"/>
</dbReference>
<dbReference type="RefSeq" id="XP_026730659.1">
    <property type="nucleotide sequence ID" value="XM_026874858.1"/>
</dbReference>
<evidence type="ECO:0000256" key="8">
    <source>
        <dbReference type="ARBA" id="ARBA00022989"/>
    </source>
</evidence>
<feature type="domain" description="Cytochrome b561" evidence="13">
    <location>
        <begin position="34"/>
        <end position="232"/>
    </location>
</feature>
<dbReference type="KEGG" id="tnl:113495862"/>
<dbReference type="InterPro" id="IPR045150">
    <property type="entry name" value="CYB561D1/2"/>
</dbReference>
<dbReference type="GO" id="GO:0016020">
    <property type="term" value="C:membrane"/>
    <property type="evidence" value="ECO:0007669"/>
    <property type="project" value="UniProtKB-SubCell"/>
</dbReference>
<dbReference type="GO" id="GO:0046872">
    <property type="term" value="F:metal ion binding"/>
    <property type="evidence" value="ECO:0007669"/>
    <property type="project" value="UniProtKB-KW"/>
</dbReference>
<keyword evidence="7" id="KW-0249">Electron transport</keyword>
<keyword evidence="5 12" id="KW-0812">Transmembrane</keyword>
<keyword evidence="6" id="KW-0479">Metal-binding</keyword>
<dbReference type="Pfam" id="PF03188">
    <property type="entry name" value="Cytochrom_B561"/>
    <property type="match status" value="1"/>
</dbReference>
<evidence type="ECO:0000256" key="6">
    <source>
        <dbReference type="ARBA" id="ARBA00022723"/>
    </source>
</evidence>
<evidence type="ECO:0000256" key="5">
    <source>
        <dbReference type="ARBA" id="ARBA00022692"/>
    </source>
</evidence>
<organism evidence="14 15">
    <name type="scientific">Trichoplusia ni</name>
    <name type="common">Cabbage looper</name>
    <dbReference type="NCBI Taxonomy" id="7111"/>
    <lineage>
        <taxon>Eukaryota</taxon>
        <taxon>Metazoa</taxon>
        <taxon>Ecdysozoa</taxon>
        <taxon>Arthropoda</taxon>
        <taxon>Hexapoda</taxon>
        <taxon>Insecta</taxon>
        <taxon>Pterygota</taxon>
        <taxon>Neoptera</taxon>
        <taxon>Endopterygota</taxon>
        <taxon>Lepidoptera</taxon>
        <taxon>Glossata</taxon>
        <taxon>Ditrysia</taxon>
        <taxon>Noctuoidea</taxon>
        <taxon>Noctuidae</taxon>
        <taxon>Plusiinae</taxon>
        <taxon>Trichoplusia</taxon>
    </lineage>
</organism>
<feature type="transmembrane region" description="Helical" evidence="12">
    <location>
        <begin position="68"/>
        <end position="86"/>
    </location>
</feature>
<gene>
    <name evidence="15" type="primary">LOC113495862</name>
</gene>
<sequence length="237" mass="26230">MTFANGDTENGVAKKPTKIKSGTAKYHLQTLKTVSNSLAHLLIGLVCIITLFFTFFDGVPVYMPNIHVALSILGYQFLMAEGILSLCPHNAWSAHLTLVHKKRIHWILQIMGSTLAIAGSAIYIEFKTVHWDTLHGQFGLVALVFTIASLINGLTSLYAYEFRKVIPGKLSKVTHIVFGTVAYAASSISLCYAFDKFFFKLFLHSEVTPLALMGFTGILTFIVMLNPTLACIDRLLR</sequence>
<accession>A0A7E5VQT8</accession>
<dbReference type="PANTHER" id="PTHR15422">
    <property type="entry name" value="OS05G0565100 PROTEIN"/>
    <property type="match status" value="1"/>
</dbReference>
<evidence type="ECO:0000256" key="7">
    <source>
        <dbReference type="ARBA" id="ARBA00022982"/>
    </source>
</evidence>
<evidence type="ECO:0000256" key="12">
    <source>
        <dbReference type="SAM" id="Phobius"/>
    </source>
</evidence>
<feature type="transmembrane region" description="Helical" evidence="12">
    <location>
        <begin position="210"/>
        <end position="232"/>
    </location>
</feature>
<dbReference type="FunCoup" id="A0A7E5VQT8">
    <property type="interactions" value="82"/>
</dbReference>
<dbReference type="EC" id="7.2.1.3" evidence="11"/>
<dbReference type="Proteomes" id="UP000322000">
    <property type="component" value="Chromosome 7"/>
</dbReference>
<feature type="transmembrane region" description="Helical" evidence="12">
    <location>
        <begin position="106"/>
        <end position="126"/>
    </location>
</feature>
<protein>
    <recommendedName>
        <fullName evidence="11">ascorbate ferrireductase (transmembrane)</fullName>
        <ecNumber evidence="11">7.2.1.3</ecNumber>
    </recommendedName>
</protein>
<evidence type="ECO:0000256" key="2">
    <source>
        <dbReference type="ARBA" id="ARBA00004141"/>
    </source>
</evidence>
<dbReference type="InterPro" id="IPR006593">
    <property type="entry name" value="Cyt_b561/ferric_Rdtase_TM"/>
</dbReference>